<feature type="transmembrane region" description="Helical" evidence="1">
    <location>
        <begin position="12"/>
        <end position="29"/>
    </location>
</feature>
<reference evidence="2 3" key="1">
    <citation type="submission" date="2022-09" db="EMBL/GenBank/DDBJ databases">
        <authorList>
            <person name="Giprobiosintez L."/>
        </authorList>
    </citation>
    <scope>NUCLEOTIDE SEQUENCE [LARGE SCALE GENOMIC DNA]</scope>
    <source>
        <strain evidence="3">VKPM-B-12549 (GBS-15)</strain>
    </source>
</reference>
<keyword evidence="1" id="KW-0812">Transmembrane</keyword>
<proteinExistence type="predicted"/>
<keyword evidence="1" id="KW-0472">Membrane</keyword>
<feature type="transmembrane region" description="Helical" evidence="1">
    <location>
        <begin position="76"/>
        <end position="93"/>
    </location>
</feature>
<dbReference type="EMBL" id="CP104311">
    <property type="protein sequence ID" value="WWF01837.1"/>
    <property type="molecule type" value="Genomic_DNA"/>
</dbReference>
<gene>
    <name evidence="2" type="ORF">N4J17_15415</name>
</gene>
<evidence type="ECO:0000313" key="2">
    <source>
        <dbReference type="EMBL" id="WWF01837.1"/>
    </source>
</evidence>
<dbReference type="Proteomes" id="UP001359308">
    <property type="component" value="Chromosome"/>
</dbReference>
<organism evidence="2 3">
    <name type="scientific">Methylococcus capsulatus</name>
    <dbReference type="NCBI Taxonomy" id="414"/>
    <lineage>
        <taxon>Bacteria</taxon>
        <taxon>Pseudomonadati</taxon>
        <taxon>Pseudomonadota</taxon>
        <taxon>Gammaproteobacteria</taxon>
        <taxon>Methylococcales</taxon>
        <taxon>Methylococcaceae</taxon>
        <taxon>Methylococcus</taxon>
    </lineage>
</organism>
<accession>A0ABZ2F3R8</accession>
<sequence>MDRLKRTIEVLHLSPLFTGIVVLTFVREYCLNAAWQNKMDLAIAIAIGATLQIFLFVAQALVLAGAWLGQPLTLDFELYLIAAVAGAVFHRQFDQFRR</sequence>
<evidence type="ECO:0000313" key="3">
    <source>
        <dbReference type="Proteomes" id="UP001359308"/>
    </source>
</evidence>
<evidence type="ECO:0000256" key="1">
    <source>
        <dbReference type="SAM" id="Phobius"/>
    </source>
</evidence>
<feature type="transmembrane region" description="Helical" evidence="1">
    <location>
        <begin position="41"/>
        <end position="64"/>
    </location>
</feature>
<name>A0ABZ2F3R8_METCP</name>
<keyword evidence="3" id="KW-1185">Reference proteome</keyword>
<protein>
    <submittedName>
        <fullName evidence="2">Uncharacterized protein</fullName>
    </submittedName>
</protein>
<keyword evidence="1" id="KW-1133">Transmembrane helix</keyword>